<organism evidence="2">
    <name type="scientific">uncultured Aureispira sp</name>
    <dbReference type="NCBI Taxonomy" id="1331704"/>
    <lineage>
        <taxon>Bacteria</taxon>
        <taxon>Pseudomonadati</taxon>
        <taxon>Bacteroidota</taxon>
        <taxon>Saprospiria</taxon>
        <taxon>Saprospirales</taxon>
        <taxon>Saprospiraceae</taxon>
        <taxon>Aureispira</taxon>
        <taxon>environmental samples</taxon>
    </lineage>
</organism>
<feature type="signal peptide" evidence="1">
    <location>
        <begin position="1"/>
        <end position="20"/>
    </location>
</feature>
<feature type="chain" id="PRO_5028474909" description="LysM domain-containing protein" evidence="1">
    <location>
        <begin position="21"/>
        <end position="281"/>
    </location>
</feature>
<evidence type="ECO:0000256" key="1">
    <source>
        <dbReference type="SAM" id="SignalP"/>
    </source>
</evidence>
<keyword evidence="1" id="KW-0732">Signal</keyword>
<accession>A0A6S6SVN2</accession>
<gene>
    <name evidence="2" type="ORF">HELGO_WM16416</name>
</gene>
<dbReference type="InterPro" id="IPR011465">
    <property type="entry name" value="DUF1571"/>
</dbReference>
<proteinExistence type="predicted"/>
<name>A0A6S6SVN2_9BACT</name>
<dbReference type="EMBL" id="CACVAQ010000218">
    <property type="protein sequence ID" value="CAA6814680.1"/>
    <property type="molecule type" value="Genomic_DNA"/>
</dbReference>
<evidence type="ECO:0000313" key="2">
    <source>
        <dbReference type="EMBL" id="CAA6814680.1"/>
    </source>
</evidence>
<evidence type="ECO:0008006" key="3">
    <source>
        <dbReference type="Google" id="ProtNLM"/>
    </source>
</evidence>
<protein>
    <recommendedName>
        <fullName evidence="3">LysM domain-containing protein</fullName>
    </recommendedName>
</protein>
<dbReference type="Pfam" id="PF07608">
    <property type="entry name" value="DUF1571"/>
    <property type="match status" value="1"/>
</dbReference>
<dbReference type="AlphaFoldDB" id="A0A6S6SVN2"/>
<reference evidence="2" key="1">
    <citation type="submission" date="2020-01" db="EMBL/GenBank/DDBJ databases">
        <authorList>
            <person name="Meier V. D."/>
            <person name="Meier V D."/>
        </authorList>
    </citation>
    <scope>NUCLEOTIDE SEQUENCE</scope>
    <source>
        <strain evidence="2">HLG_WM_MAG_10</strain>
    </source>
</reference>
<sequence>MKLQLTAILLCFCFLTSVSAQDPIDIIDKMYAAIKKMNKSSFELHSKERFGDKYVYKKMKFHIQESPRKVYMKDLDKGVELLYVSGWNNNKGYINPNGFPWVNVSLSIYDAQVVSENHHTVDDAGFGFVNVLLDGLETTRRSAGKSRSVLYVYKGEVTYEGRACYKIYLYPPTEFRYVSYTTDRDQTLMQLSRRIFASDYLIKKKNNLNYTRTIKKGTTLSVPSNYAKKVIAYIDKKTYMPIVQMLYDEQGLFEKFEYKKVVAYPKFQSNEFTTDCSTYGF</sequence>